<name>A0A931I3Z8_9HYPH</name>
<comment type="subcellular location">
    <subcellularLocation>
        <location evidence="1">Cell membrane</location>
        <topology evidence="1">Single-pass membrane protein</topology>
    </subcellularLocation>
</comment>
<dbReference type="CDD" id="cd07185">
    <property type="entry name" value="OmpA_C-like"/>
    <property type="match status" value="1"/>
</dbReference>
<evidence type="ECO:0000256" key="7">
    <source>
        <dbReference type="PROSITE-ProRule" id="PRU00473"/>
    </source>
</evidence>
<evidence type="ECO:0000256" key="5">
    <source>
        <dbReference type="ARBA" id="ARBA00022989"/>
    </source>
</evidence>
<feature type="transmembrane region" description="Helical" evidence="8">
    <location>
        <begin position="17"/>
        <end position="38"/>
    </location>
</feature>
<evidence type="ECO:0000313" key="11">
    <source>
        <dbReference type="Proteomes" id="UP000631694"/>
    </source>
</evidence>
<evidence type="ECO:0000256" key="4">
    <source>
        <dbReference type="ARBA" id="ARBA00022692"/>
    </source>
</evidence>
<dbReference type="AlphaFoldDB" id="A0A931I3Z8"/>
<gene>
    <name evidence="10" type="ORF">I5731_16660</name>
</gene>
<dbReference type="Gene3D" id="3.30.1330.60">
    <property type="entry name" value="OmpA-like domain"/>
    <property type="match status" value="1"/>
</dbReference>
<dbReference type="PANTHER" id="PTHR30329:SF21">
    <property type="entry name" value="LIPOPROTEIN YIAD-RELATED"/>
    <property type="match status" value="1"/>
</dbReference>
<accession>A0A931I3Z8</accession>
<evidence type="ECO:0000256" key="8">
    <source>
        <dbReference type="SAM" id="Phobius"/>
    </source>
</evidence>
<dbReference type="GO" id="GO:0005886">
    <property type="term" value="C:plasma membrane"/>
    <property type="evidence" value="ECO:0007669"/>
    <property type="project" value="UniProtKB-SubCell"/>
</dbReference>
<keyword evidence="10" id="KW-0282">Flagellum</keyword>
<dbReference type="PROSITE" id="PS51123">
    <property type="entry name" value="OMPA_2"/>
    <property type="match status" value="1"/>
</dbReference>
<proteinExistence type="inferred from homology"/>
<comment type="caution">
    <text evidence="10">The sequence shown here is derived from an EMBL/GenBank/DDBJ whole genome shotgun (WGS) entry which is preliminary data.</text>
</comment>
<keyword evidence="4 8" id="KW-0812">Transmembrane</keyword>
<dbReference type="InterPro" id="IPR006665">
    <property type="entry name" value="OmpA-like"/>
</dbReference>
<dbReference type="InterPro" id="IPR036737">
    <property type="entry name" value="OmpA-like_sf"/>
</dbReference>
<evidence type="ECO:0000256" key="6">
    <source>
        <dbReference type="ARBA" id="ARBA00023136"/>
    </source>
</evidence>
<evidence type="ECO:0000313" key="10">
    <source>
        <dbReference type="EMBL" id="MBH0239457.1"/>
    </source>
</evidence>
<dbReference type="InterPro" id="IPR050330">
    <property type="entry name" value="Bact_OuterMem_StrucFunc"/>
</dbReference>
<dbReference type="Pfam" id="PF13677">
    <property type="entry name" value="MotB_plug"/>
    <property type="match status" value="1"/>
</dbReference>
<dbReference type="EMBL" id="JADZLT010000054">
    <property type="protein sequence ID" value="MBH0239457.1"/>
    <property type="molecule type" value="Genomic_DNA"/>
</dbReference>
<feature type="domain" description="OmpA-like" evidence="9">
    <location>
        <begin position="158"/>
        <end position="277"/>
    </location>
</feature>
<dbReference type="InterPro" id="IPR025713">
    <property type="entry name" value="MotB-like_N_dom"/>
</dbReference>
<keyword evidence="6 7" id="KW-0472">Membrane</keyword>
<dbReference type="Proteomes" id="UP000631694">
    <property type="component" value="Unassembled WGS sequence"/>
</dbReference>
<dbReference type="PANTHER" id="PTHR30329">
    <property type="entry name" value="STATOR ELEMENT OF FLAGELLAR MOTOR COMPLEX"/>
    <property type="match status" value="1"/>
</dbReference>
<keyword evidence="3" id="KW-1003">Cell membrane</keyword>
<dbReference type="SUPFAM" id="SSF103088">
    <property type="entry name" value="OmpA-like"/>
    <property type="match status" value="1"/>
</dbReference>
<protein>
    <submittedName>
        <fullName evidence="10">Flagellar motor protein MotB</fullName>
    </submittedName>
</protein>
<dbReference type="RefSeq" id="WP_197312531.1">
    <property type="nucleotide sequence ID" value="NZ_JADZLT010000054.1"/>
</dbReference>
<evidence type="ECO:0000259" key="9">
    <source>
        <dbReference type="PROSITE" id="PS51123"/>
    </source>
</evidence>
<reference evidence="10" key="1">
    <citation type="submission" date="2020-12" db="EMBL/GenBank/DDBJ databases">
        <title>Methylobrevis albus sp. nov., isolated from fresh water lack sediment.</title>
        <authorList>
            <person name="Zou Q."/>
        </authorList>
    </citation>
    <scope>NUCLEOTIDE SEQUENCE</scope>
    <source>
        <strain evidence="10">L22</strain>
    </source>
</reference>
<keyword evidence="10" id="KW-0966">Cell projection</keyword>
<organism evidence="10 11">
    <name type="scientific">Methylobrevis albus</name>
    <dbReference type="NCBI Taxonomy" id="2793297"/>
    <lineage>
        <taxon>Bacteria</taxon>
        <taxon>Pseudomonadati</taxon>
        <taxon>Pseudomonadota</taxon>
        <taxon>Alphaproteobacteria</taxon>
        <taxon>Hyphomicrobiales</taxon>
        <taxon>Pleomorphomonadaceae</taxon>
        <taxon>Methylobrevis</taxon>
    </lineage>
</organism>
<evidence type="ECO:0000256" key="3">
    <source>
        <dbReference type="ARBA" id="ARBA00022475"/>
    </source>
</evidence>
<sequence>MARKAKGGGGGGGAPEWLVTFADLMSLLVCFFVLIISFSTQDQKKLEIVAGSMRDAFGAVTDRKLAGMIEIEGIPSREFMRFITQIPDTANDEVRERIDKQRGDEGSDASDAVTPVNPVEQQRSFMTAATSLRQAMQDMPELTDISKQVMMEITEEGLDIQLVDQDGRSMFAEGSDIPYETTRLLLQRLAPVLRDLPNRLMITGHTAAGTPVRDPAHTTWELSSNRANSVRQILAGEGISNEQLAAVVGKAETEPLFPNDPFLSGNRRISILLMNEAPPLPLLHSP</sequence>
<evidence type="ECO:0000256" key="1">
    <source>
        <dbReference type="ARBA" id="ARBA00004162"/>
    </source>
</evidence>
<keyword evidence="11" id="KW-1185">Reference proteome</keyword>
<keyword evidence="5 8" id="KW-1133">Transmembrane helix</keyword>
<comment type="similarity">
    <text evidence="2">Belongs to the MotB family.</text>
</comment>
<keyword evidence="10" id="KW-0969">Cilium</keyword>
<evidence type="ECO:0000256" key="2">
    <source>
        <dbReference type="ARBA" id="ARBA00008914"/>
    </source>
</evidence>
<dbReference type="Pfam" id="PF00691">
    <property type="entry name" value="OmpA"/>
    <property type="match status" value="1"/>
</dbReference>